<dbReference type="RefSeq" id="XP_064699920.1">
    <property type="nucleotide sequence ID" value="XM_064854967.1"/>
</dbReference>
<proteinExistence type="predicted"/>
<protein>
    <submittedName>
        <fullName evidence="3">Uncharacterized protein</fullName>
    </submittedName>
</protein>
<feature type="coiled-coil region" evidence="1">
    <location>
        <begin position="65"/>
        <end position="99"/>
    </location>
</feature>
<accession>A0AAV9MS34</accession>
<reference evidence="3 4" key="1">
    <citation type="submission" date="2023-08" db="EMBL/GenBank/DDBJ databases">
        <title>Black Yeasts Isolated from many extreme environments.</title>
        <authorList>
            <person name="Coleine C."/>
            <person name="Stajich J.E."/>
            <person name="Selbmann L."/>
        </authorList>
    </citation>
    <scope>NUCLEOTIDE SEQUENCE [LARGE SCALE GENOMIC DNA]</scope>
    <source>
        <strain evidence="3 4">CCFEE 5792</strain>
    </source>
</reference>
<dbReference type="Proteomes" id="UP001358417">
    <property type="component" value="Unassembled WGS sequence"/>
</dbReference>
<keyword evidence="4" id="KW-1185">Reference proteome</keyword>
<feature type="compositionally biased region" description="Polar residues" evidence="2">
    <location>
        <begin position="213"/>
        <end position="222"/>
    </location>
</feature>
<gene>
    <name evidence="3" type="ORF">LTR84_011436</name>
</gene>
<dbReference type="AlphaFoldDB" id="A0AAV9MS34"/>
<keyword evidence="1" id="KW-0175">Coiled coil</keyword>
<dbReference type="GeneID" id="89979588"/>
<evidence type="ECO:0000313" key="4">
    <source>
        <dbReference type="Proteomes" id="UP001358417"/>
    </source>
</evidence>
<name>A0AAV9MS34_9EURO</name>
<organism evidence="3 4">
    <name type="scientific">Exophiala bonariae</name>
    <dbReference type="NCBI Taxonomy" id="1690606"/>
    <lineage>
        <taxon>Eukaryota</taxon>
        <taxon>Fungi</taxon>
        <taxon>Dikarya</taxon>
        <taxon>Ascomycota</taxon>
        <taxon>Pezizomycotina</taxon>
        <taxon>Eurotiomycetes</taxon>
        <taxon>Chaetothyriomycetidae</taxon>
        <taxon>Chaetothyriales</taxon>
        <taxon>Herpotrichiellaceae</taxon>
        <taxon>Exophiala</taxon>
    </lineage>
</organism>
<dbReference type="EMBL" id="JAVRRD010000058">
    <property type="protein sequence ID" value="KAK5043534.1"/>
    <property type="molecule type" value="Genomic_DNA"/>
</dbReference>
<comment type="caution">
    <text evidence="3">The sequence shown here is derived from an EMBL/GenBank/DDBJ whole genome shotgun (WGS) entry which is preliminary data.</text>
</comment>
<evidence type="ECO:0000256" key="1">
    <source>
        <dbReference type="SAM" id="Coils"/>
    </source>
</evidence>
<evidence type="ECO:0000313" key="3">
    <source>
        <dbReference type="EMBL" id="KAK5043534.1"/>
    </source>
</evidence>
<evidence type="ECO:0000256" key="2">
    <source>
        <dbReference type="SAM" id="MobiDB-lite"/>
    </source>
</evidence>
<sequence length="247" mass="27954">MVAYGSEISPLVAGTGLVDWGDTESTVPAEARCIEFLETGKIVHAELQKAKKKVGKSLCAYAAHCRESKNELVDVVKALKSLDQELSSLRQTFEANQEQLILYQGLLDTAARLGHGQTVIDVNESEVQRSKLQKEIGKQDQRLHQVELQHRESLERKLELETHSSSRRSAAVKCLLRMERANKAMAELRRCDAKRKRGSFSEGKRDGEGWTAGVSQQPSRPTNLCHENWRVKTENGETRRSRRIRKY</sequence>
<feature type="region of interest" description="Disordered" evidence="2">
    <location>
        <begin position="195"/>
        <end position="223"/>
    </location>
</feature>